<sequence length="152" mass="15354">MKKAQQGFTLIELMIVVAIIAILAAIAIPQYQDYVSRTRAAGAAAELAGYRTAVSSCIAETQTNVGCSAATNGIPAITAAAFPVTRNVTEITSITDGVITATTGATASSGGANLTYILTPTANGASITWRNSGTSCNPTRGFKPGQGGCPTP</sequence>
<dbReference type="PROSITE" id="PS00409">
    <property type="entry name" value="PROKAR_NTER_METHYL"/>
    <property type="match status" value="1"/>
</dbReference>
<dbReference type="SUPFAM" id="SSF54523">
    <property type="entry name" value="Pili subunits"/>
    <property type="match status" value="1"/>
</dbReference>
<dbReference type="Proteomes" id="UP000259570">
    <property type="component" value="Unassembled WGS sequence"/>
</dbReference>
<dbReference type="NCBIfam" id="TIGR02532">
    <property type="entry name" value="IV_pilin_GFxxxE"/>
    <property type="match status" value="1"/>
</dbReference>
<dbReference type="RefSeq" id="WP_116906313.1">
    <property type="nucleotide sequence ID" value="NZ_CP142084.2"/>
</dbReference>
<dbReference type="GeneID" id="97212641"/>
<comment type="caution">
    <text evidence="5">The sequence shown here is derived from an EMBL/GenBank/DDBJ whole genome shotgun (WGS) entry which is preliminary data.</text>
</comment>
<dbReference type="GO" id="GO:0044096">
    <property type="term" value="C:type IV pilus"/>
    <property type="evidence" value="ECO:0007669"/>
    <property type="project" value="TreeGrafter"/>
</dbReference>
<keyword evidence="3" id="KW-0281">Fimbrium</keyword>
<dbReference type="InterPro" id="IPR001082">
    <property type="entry name" value="Pilin"/>
</dbReference>
<accession>A0A3E1KH13</accession>
<dbReference type="GO" id="GO:0007155">
    <property type="term" value="P:cell adhesion"/>
    <property type="evidence" value="ECO:0007669"/>
    <property type="project" value="InterPro"/>
</dbReference>
<dbReference type="Pfam" id="PF07963">
    <property type="entry name" value="N_methyl"/>
    <property type="match status" value="1"/>
</dbReference>
<evidence type="ECO:0000313" key="5">
    <source>
        <dbReference type="EMBL" id="RFF37817.1"/>
    </source>
</evidence>
<dbReference type="InterPro" id="IPR045584">
    <property type="entry name" value="Pilin-like"/>
</dbReference>
<organism evidence="5 6">
    <name type="scientific">Xanthomonas nasturtii</name>
    <dbReference type="NCBI Taxonomy" id="1843581"/>
    <lineage>
        <taxon>Bacteria</taxon>
        <taxon>Pseudomonadati</taxon>
        <taxon>Pseudomonadota</taxon>
        <taxon>Gammaproteobacteria</taxon>
        <taxon>Lysobacterales</taxon>
        <taxon>Lysobacteraceae</taxon>
        <taxon>Xanthomonas</taxon>
    </lineage>
</organism>
<protein>
    <submittedName>
        <fullName evidence="5">Prepilin-type N-terminal cleavage/methylation domain-containing protein</fullName>
    </submittedName>
</protein>
<comment type="similarity">
    <text evidence="1 3">Belongs to the N-Me-Phe pilin family.</text>
</comment>
<dbReference type="OrthoDB" id="5767514at2"/>
<gene>
    <name evidence="5" type="ORF">DZD52_15055</name>
</gene>
<keyword evidence="4" id="KW-0472">Membrane</keyword>
<dbReference type="EMBL" id="QUZM01000032">
    <property type="protein sequence ID" value="RFF37817.1"/>
    <property type="molecule type" value="Genomic_DNA"/>
</dbReference>
<name>A0A3E1KH13_9XANT</name>
<dbReference type="Gene3D" id="3.30.700.10">
    <property type="entry name" value="Glycoprotein, Type 4 Pilin"/>
    <property type="match status" value="1"/>
</dbReference>
<keyword evidence="2" id="KW-0488">Methylation</keyword>
<dbReference type="GO" id="GO:0043107">
    <property type="term" value="P:type IV pilus-dependent motility"/>
    <property type="evidence" value="ECO:0007669"/>
    <property type="project" value="TreeGrafter"/>
</dbReference>
<dbReference type="PANTHER" id="PTHR30093:SF34">
    <property type="entry name" value="PREPILIN PEPTIDASE-DEPENDENT PROTEIN D"/>
    <property type="match status" value="1"/>
</dbReference>
<evidence type="ECO:0000256" key="1">
    <source>
        <dbReference type="ARBA" id="ARBA00005233"/>
    </source>
</evidence>
<evidence type="ECO:0000313" key="6">
    <source>
        <dbReference type="Proteomes" id="UP000259570"/>
    </source>
</evidence>
<evidence type="ECO:0000256" key="3">
    <source>
        <dbReference type="RuleBase" id="RU000389"/>
    </source>
</evidence>
<dbReference type="PANTHER" id="PTHR30093">
    <property type="entry name" value="GENERAL SECRETION PATHWAY PROTEIN G"/>
    <property type="match status" value="1"/>
</dbReference>
<keyword evidence="4" id="KW-1133">Transmembrane helix</keyword>
<reference evidence="5 6" key="1">
    <citation type="submission" date="2018-08" db="EMBL/GenBank/DDBJ databases">
        <title>Genome sequencing of X. nasturtii WHRI 8984.</title>
        <authorList>
            <person name="Studholme D.J."/>
            <person name="Mchugh J."/>
            <person name="Vicente J."/>
        </authorList>
    </citation>
    <scope>NUCLEOTIDE SEQUENCE [LARGE SCALE GENOMIC DNA]</scope>
    <source>
        <strain evidence="5 6">WHRI 8984</strain>
    </source>
</reference>
<dbReference type="Pfam" id="PF00114">
    <property type="entry name" value="Pilin"/>
    <property type="match status" value="1"/>
</dbReference>
<dbReference type="AlphaFoldDB" id="A0A3E1KH13"/>
<dbReference type="InterPro" id="IPR012902">
    <property type="entry name" value="N_methyl_site"/>
</dbReference>
<evidence type="ECO:0000256" key="4">
    <source>
        <dbReference type="SAM" id="Phobius"/>
    </source>
</evidence>
<feature type="transmembrane region" description="Helical" evidence="4">
    <location>
        <begin position="7"/>
        <end position="28"/>
    </location>
</feature>
<proteinExistence type="inferred from homology"/>
<evidence type="ECO:0000256" key="2">
    <source>
        <dbReference type="ARBA" id="ARBA00022481"/>
    </source>
</evidence>
<keyword evidence="4" id="KW-0812">Transmembrane</keyword>